<evidence type="ECO:0000256" key="4">
    <source>
        <dbReference type="ARBA" id="ARBA00023163"/>
    </source>
</evidence>
<keyword evidence="3" id="KW-0238">DNA-binding</keyword>
<keyword evidence="2" id="KW-0805">Transcription regulation</keyword>
<dbReference type="InterPro" id="IPR051127">
    <property type="entry name" value="Fungal_SecMet_Regulators"/>
</dbReference>
<dbReference type="InterPro" id="IPR036864">
    <property type="entry name" value="Zn2-C6_fun-type_DNA-bd_sf"/>
</dbReference>
<evidence type="ECO:0000256" key="7">
    <source>
        <dbReference type="SAM" id="Phobius"/>
    </source>
</evidence>
<dbReference type="GO" id="GO:0000981">
    <property type="term" value="F:DNA-binding transcription factor activity, RNA polymerase II-specific"/>
    <property type="evidence" value="ECO:0007669"/>
    <property type="project" value="InterPro"/>
</dbReference>
<dbReference type="SUPFAM" id="SSF57701">
    <property type="entry name" value="Zn2/Cys6 DNA-binding domain"/>
    <property type="match status" value="1"/>
</dbReference>
<proteinExistence type="predicted"/>
<accession>A0A2J6PGD7</accession>
<dbReference type="GO" id="GO:0000435">
    <property type="term" value="P:positive regulation of transcription from RNA polymerase II promoter by galactose"/>
    <property type="evidence" value="ECO:0007669"/>
    <property type="project" value="TreeGrafter"/>
</dbReference>
<keyword evidence="5" id="KW-0539">Nucleus</keyword>
<keyword evidence="1" id="KW-0479">Metal-binding</keyword>
<evidence type="ECO:0000313" key="9">
    <source>
        <dbReference type="EMBL" id="PMD12956.1"/>
    </source>
</evidence>
<dbReference type="PANTHER" id="PTHR47424">
    <property type="entry name" value="REGULATORY PROTEIN GAL4"/>
    <property type="match status" value="1"/>
</dbReference>
<keyword evidence="7" id="KW-0472">Membrane</keyword>
<evidence type="ECO:0000256" key="2">
    <source>
        <dbReference type="ARBA" id="ARBA00023015"/>
    </source>
</evidence>
<feature type="region of interest" description="Disordered" evidence="6">
    <location>
        <begin position="71"/>
        <end position="124"/>
    </location>
</feature>
<keyword evidence="4" id="KW-0804">Transcription</keyword>
<dbReference type="Gene3D" id="4.10.240.10">
    <property type="entry name" value="Zn(2)-C6 fungal-type DNA-binding domain"/>
    <property type="match status" value="1"/>
</dbReference>
<protein>
    <recommendedName>
        <fullName evidence="8">Xylanolytic transcriptional activator regulatory domain-containing protein</fullName>
    </recommendedName>
</protein>
<sequence length="707" mass="77553">MHLEPTGHLFKCDGVRPKCSGCEELGFECIYVNPASSSNVIVGKEYLSGLEDRLKTVEFDIRVLKAKENRPRQRTRFEDELEDGTDGQGEGSQQQQNRNSEEVEVDSGELQDSSGHENGTDGIGSMVFSVEEDCGFFGPSSNIAFTRHISRAMAHTSQSAFAAKNNFSPSMPLDHAIISISQPPSPSGGMHASRKTVGTSNGDKINIYALPNETIIRHLIARYFGDTGLLFPYIHEQTFQNTYNEIKANGFTKIRRAWLGLLNIIMAMATSTTIVNGLSAEKRARKSDVYYQRAMGLCKEQIMRGTSIEIVQYLLLTGLYLQGTQRSVEAWTVHGLAVKAAFQLGLHSTAATSCFPPLDQEFRKRVWYGCVVLDRTLSMTFGRPAAIPDDYVRVQLPQSVGRAGLGVSHDLINNDTQEASVAFFNATITLYKILWNIINQLYDGNIGCGSPNTVLDIVSRLFALEQQLAIWQRKSPSISEAQEASSLQQIGSNSIQTCVQSSMEIIAIVRAIVGGSNHHRSLLGAWWFSLYYTFNAALVIFASLLIVRDHSVTSLMQLPLRVSDLDLWRSLVDASQALRHLDRENRMVDRCAAYLEQLASISEPPTASGFDMPALSNTFSGKSPSSLLSLSQNGQLLGSNLMGASPLGMDLGEFLMEGDLDFLGYEFFNQIASEHQAQVINKTKGGVMGTGGSDQIDSGGAFAMIPS</sequence>
<dbReference type="GO" id="GO:0008270">
    <property type="term" value="F:zinc ion binding"/>
    <property type="evidence" value="ECO:0007669"/>
    <property type="project" value="InterPro"/>
</dbReference>
<organism evidence="9 10">
    <name type="scientific">Hyaloscypha hepaticicola</name>
    <dbReference type="NCBI Taxonomy" id="2082293"/>
    <lineage>
        <taxon>Eukaryota</taxon>
        <taxon>Fungi</taxon>
        <taxon>Dikarya</taxon>
        <taxon>Ascomycota</taxon>
        <taxon>Pezizomycotina</taxon>
        <taxon>Leotiomycetes</taxon>
        <taxon>Helotiales</taxon>
        <taxon>Hyaloscyphaceae</taxon>
        <taxon>Hyaloscypha</taxon>
    </lineage>
</organism>
<dbReference type="GO" id="GO:0000978">
    <property type="term" value="F:RNA polymerase II cis-regulatory region sequence-specific DNA binding"/>
    <property type="evidence" value="ECO:0007669"/>
    <property type="project" value="TreeGrafter"/>
</dbReference>
<evidence type="ECO:0000256" key="1">
    <source>
        <dbReference type="ARBA" id="ARBA00022723"/>
    </source>
</evidence>
<dbReference type="InterPro" id="IPR001138">
    <property type="entry name" value="Zn2Cys6_DnaBD"/>
</dbReference>
<keyword evidence="7" id="KW-1133">Transmembrane helix</keyword>
<keyword evidence="7" id="KW-0812">Transmembrane</keyword>
<dbReference type="STRING" id="1745343.A0A2J6PGD7"/>
<dbReference type="EMBL" id="KZ613538">
    <property type="protein sequence ID" value="PMD12956.1"/>
    <property type="molecule type" value="Genomic_DNA"/>
</dbReference>
<dbReference type="Proteomes" id="UP000235672">
    <property type="component" value="Unassembled WGS sequence"/>
</dbReference>
<dbReference type="SMART" id="SM00906">
    <property type="entry name" value="Fungal_trans"/>
    <property type="match status" value="1"/>
</dbReference>
<dbReference type="CDD" id="cd12148">
    <property type="entry name" value="fungal_TF_MHR"/>
    <property type="match status" value="1"/>
</dbReference>
<keyword evidence="10" id="KW-1185">Reference proteome</keyword>
<dbReference type="Pfam" id="PF04082">
    <property type="entry name" value="Fungal_trans"/>
    <property type="match status" value="1"/>
</dbReference>
<dbReference type="CDD" id="cd00067">
    <property type="entry name" value="GAL4"/>
    <property type="match status" value="1"/>
</dbReference>
<dbReference type="GO" id="GO:0005634">
    <property type="term" value="C:nucleus"/>
    <property type="evidence" value="ECO:0007669"/>
    <property type="project" value="TreeGrafter"/>
</dbReference>
<evidence type="ECO:0000256" key="6">
    <source>
        <dbReference type="SAM" id="MobiDB-lite"/>
    </source>
</evidence>
<dbReference type="AlphaFoldDB" id="A0A2J6PGD7"/>
<evidence type="ECO:0000256" key="5">
    <source>
        <dbReference type="ARBA" id="ARBA00023242"/>
    </source>
</evidence>
<gene>
    <name evidence="9" type="ORF">NA56DRAFT_695140</name>
</gene>
<reference evidence="9 10" key="1">
    <citation type="submission" date="2016-05" db="EMBL/GenBank/DDBJ databases">
        <title>A degradative enzymes factory behind the ericoid mycorrhizal symbiosis.</title>
        <authorList>
            <consortium name="DOE Joint Genome Institute"/>
            <person name="Martino E."/>
            <person name="Morin E."/>
            <person name="Grelet G."/>
            <person name="Kuo A."/>
            <person name="Kohler A."/>
            <person name="Daghino S."/>
            <person name="Barry K."/>
            <person name="Choi C."/>
            <person name="Cichocki N."/>
            <person name="Clum A."/>
            <person name="Copeland A."/>
            <person name="Hainaut M."/>
            <person name="Haridas S."/>
            <person name="Labutti K."/>
            <person name="Lindquist E."/>
            <person name="Lipzen A."/>
            <person name="Khouja H.-R."/>
            <person name="Murat C."/>
            <person name="Ohm R."/>
            <person name="Olson A."/>
            <person name="Spatafora J."/>
            <person name="Veneault-Fourrey C."/>
            <person name="Henrissat B."/>
            <person name="Grigoriev I."/>
            <person name="Martin F."/>
            <person name="Perotto S."/>
        </authorList>
    </citation>
    <scope>NUCLEOTIDE SEQUENCE [LARGE SCALE GENOMIC DNA]</scope>
    <source>
        <strain evidence="9 10">UAMH 7357</strain>
    </source>
</reference>
<dbReference type="PANTHER" id="PTHR47424:SF3">
    <property type="entry name" value="REGULATORY PROTEIN GAL4"/>
    <property type="match status" value="1"/>
</dbReference>
<evidence type="ECO:0000313" key="10">
    <source>
        <dbReference type="Proteomes" id="UP000235672"/>
    </source>
</evidence>
<dbReference type="Pfam" id="PF00172">
    <property type="entry name" value="Zn_clus"/>
    <property type="match status" value="1"/>
</dbReference>
<evidence type="ECO:0000259" key="8">
    <source>
        <dbReference type="SMART" id="SM00906"/>
    </source>
</evidence>
<feature type="domain" description="Xylanolytic transcriptional activator regulatory" evidence="8">
    <location>
        <begin position="330"/>
        <end position="403"/>
    </location>
</feature>
<name>A0A2J6PGD7_9HELO</name>
<evidence type="ECO:0000256" key="3">
    <source>
        <dbReference type="ARBA" id="ARBA00023125"/>
    </source>
</evidence>
<feature type="transmembrane region" description="Helical" evidence="7">
    <location>
        <begin position="525"/>
        <end position="547"/>
    </location>
</feature>
<dbReference type="InterPro" id="IPR007219">
    <property type="entry name" value="XnlR_reg_dom"/>
</dbReference>
<dbReference type="GO" id="GO:0006351">
    <property type="term" value="P:DNA-templated transcription"/>
    <property type="evidence" value="ECO:0007669"/>
    <property type="project" value="InterPro"/>
</dbReference>
<dbReference type="OrthoDB" id="3364175at2759"/>